<evidence type="ECO:0000313" key="10">
    <source>
        <dbReference type="Proteomes" id="UP000186922"/>
    </source>
</evidence>
<evidence type="ECO:0000256" key="2">
    <source>
        <dbReference type="ARBA" id="ARBA00022525"/>
    </source>
</evidence>
<name>A0A1D1UR92_RAMVA</name>
<dbReference type="SUPFAM" id="SSF57196">
    <property type="entry name" value="EGF/Laminin"/>
    <property type="match status" value="1"/>
</dbReference>
<dbReference type="GO" id="GO:0008083">
    <property type="term" value="F:growth factor activity"/>
    <property type="evidence" value="ECO:0007669"/>
    <property type="project" value="TreeGrafter"/>
</dbReference>
<dbReference type="InterPro" id="IPR000742">
    <property type="entry name" value="EGF"/>
</dbReference>
<reference evidence="9 10" key="1">
    <citation type="journal article" date="2016" name="Nat. Commun.">
        <title>Extremotolerant tardigrade genome and improved radiotolerance of human cultured cells by tardigrade-unique protein.</title>
        <authorList>
            <person name="Hashimoto T."/>
            <person name="Horikawa D.D."/>
            <person name="Saito Y."/>
            <person name="Kuwahara H."/>
            <person name="Kozuka-Hata H."/>
            <person name="Shin-I T."/>
            <person name="Minakuchi Y."/>
            <person name="Ohishi K."/>
            <person name="Motoyama A."/>
            <person name="Aizu T."/>
            <person name="Enomoto A."/>
            <person name="Kondo K."/>
            <person name="Tanaka S."/>
            <person name="Hara Y."/>
            <person name="Koshikawa S."/>
            <person name="Sagara H."/>
            <person name="Miura T."/>
            <person name="Yokobori S."/>
            <person name="Miyagawa K."/>
            <person name="Suzuki Y."/>
            <person name="Kubo T."/>
            <person name="Oyama M."/>
            <person name="Kohara Y."/>
            <person name="Fujiyama A."/>
            <person name="Arakawa K."/>
            <person name="Katayama T."/>
            <person name="Toyoda A."/>
            <person name="Kunieda T."/>
        </authorList>
    </citation>
    <scope>NUCLEOTIDE SEQUENCE [LARGE SCALE GENOMIC DNA]</scope>
    <source>
        <strain evidence="9 10">YOKOZUNA-1</strain>
    </source>
</reference>
<feature type="disulfide bond" evidence="6">
    <location>
        <begin position="122"/>
        <end position="131"/>
    </location>
</feature>
<sequence length="296" mass="33631">MFGLAQQISNTDKIFPRKFCRTTFIFLSLLWKKICLYADRNAKYTSKFSFVLIGRSLIHRMIQMTLWATVLFYISVSICIHSSTATDKKWSFIGVPCQEREFCGNQGSCTFFPKLQLKACNCLDGFEGERCEFLSISTEAVKGEKDNSLCGANLTIGVILLIISVISLCVLFLVCFLVYQLHRRIHKERKISRCPVSRPLLEEMETRDRENRKVHSTFLKRFLGLDALSAGNSAVATRRNSVVNQRTVVQTTLSTTPSTVEVPQKIPQGATRWAQTIKRTILRTEVSVVDQQPEEA</sequence>
<evidence type="ECO:0000256" key="5">
    <source>
        <dbReference type="ARBA" id="ARBA00023157"/>
    </source>
</evidence>
<organism evidence="9 10">
    <name type="scientific">Ramazzottius varieornatus</name>
    <name type="common">Water bear</name>
    <name type="synonym">Tardigrade</name>
    <dbReference type="NCBI Taxonomy" id="947166"/>
    <lineage>
        <taxon>Eukaryota</taxon>
        <taxon>Metazoa</taxon>
        <taxon>Ecdysozoa</taxon>
        <taxon>Tardigrada</taxon>
        <taxon>Eutardigrada</taxon>
        <taxon>Parachela</taxon>
        <taxon>Hypsibioidea</taxon>
        <taxon>Ramazzottiidae</taxon>
        <taxon>Ramazzottius</taxon>
    </lineage>
</organism>
<keyword evidence="10" id="KW-1185">Reference proteome</keyword>
<keyword evidence="5 6" id="KW-1015">Disulfide bond</keyword>
<dbReference type="GO" id="GO:0007173">
    <property type="term" value="P:epidermal growth factor receptor signaling pathway"/>
    <property type="evidence" value="ECO:0007669"/>
    <property type="project" value="TreeGrafter"/>
</dbReference>
<evidence type="ECO:0000259" key="8">
    <source>
        <dbReference type="PROSITE" id="PS50026"/>
    </source>
</evidence>
<dbReference type="EMBL" id="BDGG01000002">
    <property type="protein sequence ID" value="GAU92209.1"/>
    <property type="molecule type" value="Genomic_DNA"/>
</dbReference>
<dbReference type="PROSITE" id="PS00022">
    <property type="entry name" value="EGF_1"/>
    <property type="match status" value="1"/>
</dbReference>
<comment type="caution">
    <text evidence="9">The sequence shown here is derived from an EMBL/GenBank/DDBJ whole genome shotgun (WGS) entry which is preliminary data.</text>
</comment>
<dbReference type="PANTHER" id="PTHR10740">
    <property type="entry name" value="TRANSFORMING GROWTH FACTOR ALPHA"/>
    <property type="match status" value="1"/>
</dbReference>
<comment type="subcellular location">
    <subcellularLocation>
        <location evidence="1">Secreted</location>
    </subcellularLocation>
</comment>
<proteinExistence type="predicted"/>
<feature type="transmembrane region" description="Helical" evidence="7">
    <location>
        <begin position="64"/>
        <end position="83"/>
    </location>
</feature>
<dbReference type="GO" id="GO:0008284">
    <property type="term" value="P:positive regulation of cell population proliferation"/>
    <property type="evidence" value="ECO:0007669"/>
    <property type="project" value="TreeGrafter"/>
</dbReference>
<keyword evidence="7" id="KW-1133">Transmembrane helix</keyword>
<dbReference type="OrthoDB" id="9411915at2759"/>
<evidence type="ECO:0000313" key="9">
    <source>
        <dbReference type="EMBL" id="GAU92209.1"/>
    </source>
</evidence>
<evidence type="ECO:0000256" key="4">
    <source>
        <dbReference type="ARBA" id="ARBA00022729"/>
    </source>
</evidence>
<evidence type="ECO:0000256" key="7">
    <source>
        <dbReference type="SAM" id="Phobius"/>
    </source>
</evidence>
<keyword evidence="3 6" id="KW-0245">EGF-like domain</keyword>
<keyword evidence="4" id="KW-0732">Signal</keyword>
<evidence type="ECO:0000256" key="3">
    <source>
        <dbReference type="ARBA" id="ARBA00022536"/>
    </source>
</evidence>
<feature type="transmembrane region" description="Helical" evidence="7">
    <location>
        <begin position="154"/>
        <end position="179"/>
    </location>
</feature>
<dbReference type="CDD" id="cd00054">
    <property type="entry name" value="EGF_CA"/>
    <property type="match status" value="1"/>
</dbReference>
<keyword evidence="2" id="KW-0964">Secreted</keyword>
<evidence type="ECO:0000256" key="1">
    <source>
        <dbReference type="ARBA" id="ARBA00004613"/>
    </source>
</evidence>
<keyword evidence="7" id="KW-0812">Transmembrane</keyword>
<comment type="caution">
    <text evidence="6">Lacks conserved residue(s) required for the propagation of feature annotation.</text>
</comment>
<keyword evidence="7" id="KW-0472">Membrane</keyword>
<dbReference type="PROSITE" id="PS50026">
    <property type="entry name" value="EGF_3"/>
    <property type="match status" value="1"/>
</dbReference>
<gene>
    <name evidence="9" type="primary">RvY_04321-1</name>
    <name evidence="9" type="synonym">RvY_04321.1</name>
    <name evidence="9" type="ORF">RvY_04321</name>
</gene>
<dbReference type="Gene3D" id="2.10.25.10">
    <property type="entry name" value="Laminin"/>
    <property type="match status" value="1"/>
</dbReference>
<dbReference type="GO" id="GO:0005154">
    <property type="term" value="F:epidermal growth factor receptor binding"/>
    <property type="evidence" value="ECO:0007669"/>
    <property type="project" value="TreeGrafter"/>
</dbReference>
<dbReference type="PROSITE" id="PS01186">
    <property type="entry name" value="EGF_2"/>
    <property type="match status" value="1"/>
</dbReference>
<protein>
    <recommendedName>
        <fullName evidence="8">EGF-like domain-containing protein</fullName>
    </recommendedName>
</protein>
<dbReference type="AlphaFoldDB" id="A0A1D1UR92"/>
<dbReference type="GO" id="GO:0005615">
    <property type="term" value="C:extracellular space"/>
    <property type="evidence" value="ECO:0007669"/>
    <property type="project" value="TreeGrafter"/>
</dbReference>
<dbReference type="Proteomes" id="UP000186922">
    <property type="component" value="Unassembled WGS sequence"/>
</dbReference>
<feature type="disulfide bond" evidence="6">
    <location>
        <begin position="103"/>
        <end position="120"/>
    </location>
</feature>
<dbReference type="PANTHER" id="PTHR10740:SF14">
    <property type="entry name" value="EGF-LIKE DOMAIN-CONTAINING PROTEIN"/>
    <property type="match status" value="1"/>
</dbReference>
<feature type="domain" description="EGF-like" evidence="8">
    <location>
        <begin position="93"/>
        <end position="132"/>
    </location>
</feature>
<dbReference type="GO" id="GO:0045840">
    <property type="term" value="P:positive regulation of mitotic nuclear division"/>
    <property type="evidence" value="ECO:0007669"/>
    <property type="project" value="TreeGrafter"/>
</dbReference>
<accession>A0A1D1UR92</accession>
<evidence type="ECO:0000256" key="6">
    <source>
        <dbReference type="PROSITE-ProRule" id="PRU00076"/>
    </source>
</evidence>